<accession>A0A6G8S275</accession>
<sequence>MHLSEKGHLQDSYTGRKFAYTDRYSIRKPDQDDLIHAYFNADKLIGLQYVMQC</sequence>
<dbReference type="AlphaFoldDB" id="A0A6G8S275"/>
<dbReference type="KEGG" id="alj:G8D99_03140"/>
<keyword evidence="2" id="KW-1185">Reference proteome</keyword>
<gene>
    <name evidence="1" type="ORF">G8D99_03140</name>
</gene>
<protein>
    <submittedName>
        <fullName evidence="1">Uncharacterized protein</fullName>
    </submittedName>
</protein>
<evidence type="ECO:0000313" key="2">
    <source>
        <dbReference type="Proteomes" id="UP000501939"/>
    </source>
</evidence>
<evidence type="ECO:0000313" key="1">
    <source>
        <dbReference type="EMBL" id="QIO08118.1"/>
    </source>
</evidence>
<organism evidence="1 2">
    <name type="scientific">Acinetobacter lanii</name>
    <dbReference type="NCBI Taxonomy" id="2715163"/>
    <lineage>
        <taxon>Bacteria</taxon>
        <taxon>Pseudomonadati</taxon>
        <taxon>Pseudomonadota</taxon>
        <taxon>Gammaproteobacteria</taxon>
        <taxon>Moraxellales</taxon>
        <taxon>Moraxellaceae</taxon>
        <taxon>Acinetobacter</taxon>
    </lineage>
</organism>
<dbReference type="EMBL" id="CP049916">
    <property type="protein sequence ID" value="QIO08118.1"/>
    <property type="molecule type" value="Genomic_DNA"/>
</dbReference>
<dbReference type="RefSeq" id="WP_166322563.1">
    <property type="nucleotide sequence ID" value="NZ_CP049916.1"/>
</dbReference>
<reference evidence="1 2" key="1">
    <citation type="submission" date="2020-03" db="EMBL/GenBank/DDBJ databases">
        <authorList>
            <person name="Zhu W."/>
        </authorList>
    </citation>
    <scope>NUCLEOTIDE SEQUENCE [LARGE SCALE GENOMIC DNA]</scope>
    <source>
        <strain evidence="1 2">185</strain>
    </source>
</reference>
<proteinExistence type="predicted"/>
<name>A0A6G8S275_9GAMM</name>
<dbReference type="Proteomes" id="UP000501939">
    <property type="component" value="Chromosome"/>
</dbReference>